<keyword evidence="3" id="KW-1185">Reference proteome</keyword>
<dbReference type="InterPro" id="IPR046198">
    <property type="entry name" value="DUF6230"/>
</dbReference>
<evidence type="ECO:0000313" key="2">
    <source>
        <dbReference type="EMBL" id="GAA2722296.1"/>
    </source>
</evidence>
<evidence type="ECO:0000256" key="1">
    <source>
        <dbReference type="SAM" id="Phobius"/>
    </source>
</evidence>
<organism evidence="2 3">
    <name type="scientific">Streptomyces luteosporeus</name>
    <dbReference type="NCBI Taxonomy" id="173856"/>
    <lineage>
        <taxon>Bacteria</taxon>
        <taxon>Bacillati</taxon>
        <taxon>Actinomycetota</taxon>
        <taxon>Actinomycetes</taxon>
        <taxon>Kitasatosporales</taxon>
        <taxon>Streptomycetaceae</taxon>
        <taxon>Streptomyces</taxon>
    </lineage>
</organism>
<name>A0ABN3U123_9ACTN</name>
<sequence length="205" mass="20751">MNPAELEGDPPEGRTSWPRAALVALPALLAVAAMAVAMADGVLASSFAVSGTAFQVSAQQLRSKGLAAYVDVAPSTGGGRPGALLGIGDARLSDICQAARVPTPVGEVVLRLRAGGSAGPVDVHDLVLHGDDLVGDARFGQVQIGRDASTLDQVPAVHGAPGQFGLQAREVSVTGVRSHAWSVTGGDFRLTGLRLDVGLNGPACF</sequence>
<protein>
    <recommendedName>
        <fullName evidence="4">Cholesterol esterase</fullName>
    </recommendedName>
</protein>
<dbReference type="Proteomes" id="UP001500886">
    <property type="component" value="Unassembled WGS sequence"/>
</dbReference>
<accession>A0ABN3U123</accession>
<evidence type="ECO:0008006" key="4">
    <source>
        <dbReference type="Google" id="ProtNLM"/>
    </source>
</evidence>
<keyword evidence="1" id="KW-0812">Transmembrane</keyword>
<gene>
    <name evidence="2" type="ORF">GCM10010315_47200</name>
</gene>
<feature type="transmembrane region" description="Helical" evidence="1">
    <location>
        <begin position="20"/>
        <end position="39"/>
    </location>
</feature>
<keyword evidence="1" id="KW-0472">Membrane</keyword>
<reference evidence="2 3" key="1">
    <citation type="journal article" date="2019" name="Int. J. Syst. Evol. Microbiol.">
        <title>The Global Catalogue of Microorganisms (GCM) 10K type strain sequencing project: providing services to taxonomists for standard genome sequencing and annotation.</title>
        <authorList>
            <consortium name="The Broad Institute Genomics Platform"/>
            <consortium name="The Broad Institute Genome Sequencing Center for Infectious Disease"/>
            <person name="Wu L."/>
            <person name="Ma J."/>
        </authorList>
    </citation>
    <scope>NUCLEOTIDE SEQUENCE [LARGE SCALE GENOMIC DNA]</scope>
    <source>
        <strain evidence="2 3">JCM 4542</strain>
    </source>
</reference>
<dbReference type="EMBL" id="BAAASL010000019">
    <property type="protein sequence ID" value="GAA2722296.1"/>
    <property type="molecule type" value="Genomic_DNA"/>
</dbReference>
<comment type="caution">
    <text evidence="2">The sequence shown here is derived from an EMBL/GenBank/DDBJ whole genome shotgun (WGS) entry which is preliminary data.</text>
</comment>
<proteinExistence type="predicted"/>
<evidence type="ECO:0000313" key="3">
    <source>
        <dbReference type="Proteomes" id="UP001500886"/>
    </source>
</evidence>
<keyword evidence="1" id="KW-1133">Transmembrane helix</keyword>
<dbReference type="RefSeq" id="WP_344437591.1">
    <property type="nucleotide sequence ID" value="NZ_BAAASL010000019.1"/>
</dbReference>
<dbReference type="Pfam" id="PF19741">
    <property type="entry name" value="DUF6230"/>
    <property type="match status" value="1"/>
</dbReference>